<dbReference type="InterPro" id="IPR011022">
    <property type="entry name" value="Arrestin_C-like"/>
</dbReference>
<accession>A0A9W4MW79</accession>
<sequence length="646" mass="71899">MALSFFSSGGSSSSAKYFDIRLNDEYIVFRGGEHEAASAHLRGTLILCLSEPLTIKHLRLQLTGMSRVWYVSQPPPPRWLLTENFSWQLPSTSASGGRKSWRERVFYEKTWRFRDPGKGKTEILPAGNYEYPFDVILEGSMPESVEGLTETWVMYRFKAEIGRKYAKDIVARKPLRIIRTLDPSALELSHAMSVDNIWPNKIEYSISTPTKAIVFGTAIHVDFKLIPLLKGLRIGTITSQLIESHDLTLNPEDPDSIRNTYKITRTILTDEHEMDEDSFEIIDEAAEGYHCARVLDMPQTLTRCLQDTDTKGIKVRHKLKFRIQLHNPDGHVSEVIISSSVVSTRLTFKQLRATLPVSIFISPHLTIDENNNLRGQTPQTTRVAVDEFAHQAPPLYGEHTFDQLYSELDPSGYRTPGPGSGPGTPFGPLSRNMSSENLASMNALTNTDISASALHHRLTNLNTNTRHHPATPSAMTPGVMTPSDGFHGSQSPIDGHNIHRQLGVPNDYFGPSSGSNSHSHGSPELSRRPSDEVEHETLPSGMATPFHPQYAEVETLSRVPSYSTAVRCAVRPCDSGLPDYNAVIASSLPTISVPQSPQQAYLRSGRTSGIATPLEVHNRPGYFHSHGTHADDEDRRLRLEQARARA</sequence>
<comment type="caution">
    <text evidence="8">The sequence shown here is derived from an EMBL/GenBank/DDBJ whole genome shotgun (WGS) entry which is preliminary data.</text>
</comment>
<dbReference type="Pfam" id="PF02752">
    <property type="entry name" value="Arrestin_C"/>
    <property type="match status" value="1"/>
</dbReference>
<protein>
    <recommendedName>
        <fullName evidence="5">Carbon catabolite repressor D</fullName>
    </recommendedName>
</protein>
<dbReference type="AlphaFoldDB" id="A0A9W4MW79"/>
<evidence type="ECO:0000256" key="5">
    <source>
        <dbReference type="ARBA" id="ARBA00079835"/>
    </source>
</evidence>
<evidence type="ECO:0000256" key="6">
    <source>
        <dbReference type="SAM" id="MobiDB-lite"/>
    </source>
</evidence>
<dbReference type="SMART" id="SM01017">
    <property type="entry name" value="Arrestin_C"/>
    <property type="match status" value="1"/>
</dbReference>
<dbReference type="FunFam" id="2.60.40.640:FF:000018">
    <property type="entry name" value="HECT-type ubiquitin ligase-interacting protein creD"/>
    <property type="match status" value="1"/>
</dbReference>
<dbReference type="Pfam" id="PF00339">
    <property type="entry name" value="Arrestin_N"/>
    <property type="match status" value="1"/>
</dbReference>
<proteinExistence type="inferred from homology"/>
<dbReference type="Gene3D" id="2.60.40.640">
    <property type="match status" value="1"/>
</dbReference>
<gene>
    <name evidence="8" type="ORF">POLS_LOCUS5346</name>
</gene>
<feature type="region of interest" description="Disordered" evidence="6">
    <location>
        <begin position="617"/>
        <end position="646"/>
    </location>
</feature>
<dbReference type="SUPFAM" id="SSF81296">
    <property type="entry name" value="E set domains"/>
    <property type="match status" value="1"/>
</dbReference>
<keyword evidence="2" id="KW-0833">Ubl conjugation pathway</keyword>
<dbReference type="GO" id="GO:0005886">
    <property type="term" value="C:plasma membrane"/>
    <property type="evidence" value="ECO:0007669"/>
    <property type="project" value="TreeGrafter"/>
</dbReference>
<comment type="function">
    <text evidence="4">Component of the regulatory network controlling carbon source utilization through ubiquitination and deubiquitination involving creA, creB, creC, creD and acrB. May be involved in signaling by recognizing appropriately phosphorylated substrates via its arrestin domains and then recruit a HECT-type ubiquitin ligase such as hulA, leading to ubiquitination of the substrate, providing a link between ubiquitination and phosphorylation in protein regulation and stability.</text>
</comment>
<organism evidence="8 9">
    <name type="scientific">Penicillium olsonii</name>
    <dbReference type="NCBI Taxonomy" id="99116"/>
    <lineage>
        <taxon>Eukaryota</taxon>
        <taxon>Fungi</taxon>
        <taxon>Dikarya</taxon>
        <taxon>Ascomycota</taxon>
        <taxon>Pezizomycotina</taxon>
        <taxon>Eurotiomycetes</taxon>
        <taxon>Eurotiomycetidae</taxon>
        <taxon>Eurotiales</taxon>
        <taxon>Aspergillaceae</taxon>
        <taxon>Penicillium</taxon>
    </lineage>
</organism>
<evidence type="ECO:0000256" key="3">
    <source>
        <dbReference type="ARBA" id="ARBA00038766"/>
    </source>
</evidence>
<comment type="subunit">
    <text evidence="3">Interacts with hulA.</text>
</comment>
<evidence type="ECO:0000313" key="8">
    <source>
        <dbReference type="EMBL" id="CAG8125022.1"/>
    </source>
</evidence>
<dbReference type="EMBL" id="CAJVOS010000027">
    <property type="protein sequence ID" value="CAG8125022.1"/>
    <property type="molecule type" value="Genomic_DNA"/>
</dbReference>
<evidence type="ECO:0000256" key="1">
    <source>
        <dbReference type="ARBA" id="ARBA00005298"/>
    </source>
</evidence>
<dbReference type="GO" id="GO:0005829">
    <property type="term" value="C:cytosol"/>
    <property type="evidence" value="ECO:0007669"/>
    <property type="project" value="TreeGrafter"/>
</dbReference>
<dbReference type="InterPro" id="IPR014756">
    <property type="entry name" value="Ig_E-set"/>
</dbReference>
<feature type="region of interest" description="Disordered" evidence="6">
    <location>
        <begin position="463"/>
        <end position="545"/>
    </location>
</feature>
<evidence type="ECO:0000256" key="4">
    <source>
        <dbReference type="ARBA" id="ARBA00056218"/>
    </source>
</evidence>
<dbReference type="OrthoDB" id="2333384at2759"/>
<dbReference type="InterPro" id="IPR011021">
    <property type="entry name" value="Arrestin-like_N"/>
</dbReference>
<dbReference type="PANTHER" id="PTHR11188:SF17">
    <property type="entry name" value="FI21816P1"/>
    <property type="match status" value="1"/>
</dbReference>
<dbReference type="InterPro" id="IPR050357">
    <property type="entry name" value="Arrestin_domain-protein"/>
</dbReference>
<dbReference type="GO" id="GO:0031625">
    <property type="term" value="F:ubiquitin protein ligase binding"/>
    <property type="evidence" value="ECO:0007669"/>
    <property type="project" value="TreeGrafter"/>
</dbReference>
<dbReference type="InterPro" id="IPR014752">
    <property type="entry name" value="Arrestin-like_C"/>
</dbReference>
<feature type="domain" description="Arrestin C-terminal-like" evidence="7">
    <location>
        <begin position="198"/>
        <end position="364"/>
    </location>
</feature>
<dbReference type="PANTHER" id="PTHR11188">
    <property type="entry name" value="ARRESTIN DOMAIN CONTAINING PROTEIN"/>
    <property type="match status" value="1"/>
</dbReference>
<feature type="compositionally biased region" description="Basic and acidic residues" evidence="6">
    <location>
        <begin position="628"/>
        <end position="646"/>
    </location>
</feature>
<evidence type="ECO:0000313" key="9">
    <source>
        <dbReference type="Proteomes" id="UP001153618"/>
    </source>
</evidence>
<feature type="compositionally biased region" description="Low complexity" evidence="6">
    <location>
        <begin position="510"/>
        <end position="523"/>
    </location>
</feature>
<reference evidence="8" key="1">
    <citation type="submission" date="2021-07" db="EMBL/GenBank/DDBJ databases">
        <authorList>
            <person name="Branca A.L. A."/>
        </authorList>
    </citation>
    <scope>NUCLEOTIDE SEQUENCE</scope>
</reference>
<feature type="compositionally biased region" description="Basic and acidic residues" evidence="6">
    <location>
        <begin position="525"/>
        <end position="537"/>
    </location>
</feature>
<dbReference type="GO" id="GO:0070086">
    <property type="term" value="P:ubiquitin-dependent endocytosis"/>
    <property type="evidence" value="ECO:0007669"/>
    <property type="project" value="TreeGrafter"/>
</dbReference>
<evidence type="ECO:0000259" key="7">
    <source>
        <dbReference type="SMART" id="SM01017"/>
    </source>
</evidence>
<dbReference type="Proteomes" id="UP001153618">
    <property type="component" value="Unassembled WGS sequence"/>
</dbReference>
<comment type="similarity">
    <text evidence="1">Belongs to the arrestin family.</text>
</comment>
<dbReference type="GO" id="GO:0030674">
    <property type="term" value="F:protein-macromolecule adaptor activity"/>
    <property type="evidence" value="ECO:0007669"/>
    <property type="project" value="TreeGrafter"/>
</dbReference>
<name>A0A9W4MW79_PENOL</name>
<keyword evidence="9" id="KW-1185">Reference proteome</keyword>
<evidence type="ECO:0000256" key="2">
    <source>
        <dbReference type="ARBA" id="ARBA00022786"/>
    </source>
</evidence>